<dbReference type="EMBL" id="BAAFZP010000001">
    <property type="protein sequence ID" value="GAB1581571.1"/>
    <property type="molecule type" value="Genomic_DNA"/>
</dbReference>
<dbReference type="Pfam" id="PF06568">
    <property type="entry name" value="YjiS-like"/>
    <property type="match status" value="1"/>
</dbReference>
<evidence type="ECO:0000313" key="3">
    <source>
        <dbReference type="Proteomes" id="UP001628091"/>
    </source>
</evidence>
<name>A0ABQ0GY18_9HYPH</name>
<comment type="caution">
    <text evidence="2">The sequence shown here is derived from an EMBL/GenBank/DDBJ whole genome shotgun (WGS) entry which is preliminary data.</text>
</comment>
<feature type="domain" description="YjiS-like" evidence="1">
    <location>
        <begin position="27"/>
        <end position="62"/>
    </location>
</feature>
<sequence>MTAIELSARFRQKTGRYDFLGTLIAGWRAMRRHRQERRELVALSRLAPHVIRDMGFDPEEIYAALNGSWDEIDPARFHGYLPKKERV</sequence>
<accession>A0ABQ0GY18</accession>
<protein>
    <recommendedName>
        <fullName evidence="1">YjiS-like domain-containing protein</fullName>
    </recommendedName>
</protein>
<dbReference type="RefSeq" id="WP_407864376.1">
    <property type="nucleotide sequence ID" value="NZ_BAAFZP010000001.1"/>
</dbReference>
<evidence type="ECO:0000313" key="2">
    <source>
        <dbReference type="EMBL" id="GAB1581571.1"/>
    </source>
</evidence>
<reference evidence="2 3" key="1">
    <citation type="submission" date="2024-10" db="EMBL/GenBank/DDBJ databases">
        <title>Isolation, draft genome sequencing and identification of Phyllobacterium sp. NSA23, isolated from leaf soil.</title>
        <authorList>
            <person name="Akita H."/>
        </authorList>
    </citation>
    <scope>NUCLEOTIDE SEQUENCE [LARGE SCALE GENOMIC DNA]</scope>
    <source>
        <strain evidence="2 3">NSA23</strain>
    </source>
</reference>
<keyword evidence="3" id="KW-1185">Reference proteome</keyword>
<dbReference type="InterPro" id="IPR009506">
    <property type="entry name" value="YjiS-like"/>
</dbReference>
<organism evidence="2 3">
    <name type="scientific">Phyllobacterium phragmitis</name>
    <dbReference type="NCBI Taxonomy" id="2670329"/>
    <lineage>
        <taxon>Bacteria</taxon>
        <taxon>Pseudomonadati</taxon>
        <taxon>Pseudomonadota</taxon>
        <taxon>Alphaproteobacteria</taxon>
        <taxon>Hyphomicrobiales</taxon>
        <taxon>Phyllobacteriaceae</taxon>
        <taxon>Phyllobacterium</taxon>
    </lineage>
</organism>
<evidence type="ECO:0000259" key="1">
    <source>
        <dbReference type="Pfam" id="PF06568"/>
    </source>
</evidence>
<gene>
    <name evidence="2" type="ORF">PPNSA23_15140</name>
</gene>
<proteinExistence type="predicted"/>
<dbReference type="Proteomes" id="UP001628091">
    <property type="component" value="Unassembled WGS sequence"/>
</dbReference>